<comment type="caution">
    <text evidence="1">The sequence shown here is derived from an EMBL/GenBank/DDBJ whole genome shotgun (WGS) entry which is preliminary data.</text>
</comment>
<dbReference type="RefSeq" id="WP_118485336.1">
    <property type="nucleotide sequence ID" value="NZ_QRUU01000113.1"/>
</dbReference>
<sequence length="274" mass="31881">MTNGNIDFTKSSQYTLSIRLSTDGFSFSVYNPLEECDFYFQTFAVNTQQSMAANVKAFLAQTAELKYTYRQINILIHTARYTSVPLELFEDEQMETIFYQNFRKQKNEIILCNVLGKSNLVILFTIDKLTHLFLSEQLPNARFFSTISPQIEYLTNRSKLGNNKKLYANIHGNSMDTFALDKGRLQLANSYTINNTGDCSYYLLNIWKQLGYDQEHDELHLTGDNVAYRQQVQNQLKEYLRRIFIINPQAEFNTSHTSRIEDIPFDIQALLICE</sequence>
<dbReference type="AlphaFoldDB" id="A0A412G7H7"/>
<organism evidence="1 2">
    <name type="scientific">Phocaeicola coprocola</name>
    <dbReference type="NCBI Taxonomy" id="310298"/>
    <lineage>
        <taxon>Bacteria</taxon>
        <taxon>Pseudomonadati</taxon>
        <taxon>Bacteroidota</taxon>
        <taxon>Bacteroidia</taxon>
        <taxon>Bacteroidales</taxon>
        <taxon>Bacteroidaceae</taxon>
        <taxon>Phocaeicola</taxon>
    </lineage>
</organism>
<evidence type="ECO:0000313" key="2">
    <source>
        <dbReference type="Proteomes" id="UP000285864"/>
    </source>
</evidence>
<dbReference type="Pfam" id="PF12864">
    <property type="entry name" value="DUF3822"/>
    <property type="match status" value="1"/>
</dbReference>
<reference evidence="1 2" key="1">
    <citation type="submission" date="2018-08" db="EMBL/GenBank/DDBJ databases">
        <title>A genome reference for cultivated species of the human gut microbiota.</title>
        <authorList>
            <person name="Zou Y."/>
            <person name="Xue W."/>
            <person name="Luo G."/>
        </authorList>
    </citation>
    <scope>NUCLEOTIDE SEQUENCE [LARGE SCALE GENOMIC DNA]</scope>
    <source>
        <strain evidence="1 2">AF24-2</strain>
    </source>
</reference>
<proteinExistence type="predicted"/>
<protein>
    <submittedName>
        <fullName evidence="1">DUF3822 family protein</fullName>
    </submittedName>
</protein>
<dbReference type="Gene3D" id="3.30.420.250">
    <property type="match status" value="1"/>
</dbReference>
<dbReference type="Proteomes" id="UP000285864">
    <property type="component" value="Unassembled WGS sequence"/>
</dbReference>
<keyword evidence="2" id="KW-1185">Reference proteome</keyword>
<evidence type="ECO:0000313" key="1">
    <source>
        <dbReference type="EMBL" id="RGR89157.1"/>
    </source>
</evidence>
<dbReference type="InterPro" id="IPR024213">
    <property type="entry name" value="DUF3822"/>
</dbReference>
<dbReference type="Gene3D" id="3.30.420.260">
    <property type="match status" value="1"/>
</dbReference>
<name>A0A412G7H7_9BACT</name>
<gene>
    <name evidence="1" type="ORF">DWY20_14260</name>
</gene>
<dbReference type="CDD" id="cd24013">
    <property type="entry name" value="ASKHA_ATPase_BT3980-like"/>
    <property type="match status" value="1"/>
</dbReference>
<dbReference type="EMBL" id="QRUU01000113">
    <property type="protein sequence ID" value="RGR89157.1"/>
    <property type="molecule type" value="Genomic_DNA"/>
</dbReference>
<accession>A0A412G7H7</accession>